<dbReference type="SUPFAM" id="SSF161098">
    <property type="entry name" value="MetI-like"/>
    <property type="match status" value="1"/>
</dbReference>
<keyword evidence="4 7" id="KW-0812">Transmembrane</keyword>
<dbReference type="InterPro" id="IPR000515">
    <property type="entry name" value="MetI-like"/>
</dbReference>
<feature type="transmembrane region" description="Helical" evidence="7">
    <location>
        <begin position="217"/>
        <end position="241"/>
    </location>
</feature>
<evidence type="ECO:0000313" key="9">
    <source>
        <dbReference type="EMBL" id="GAA1724633.1"/>
    </source>
</evidence>
<dbReference type="CDD" id="cd06261">
    <property type="entry name" value="TM_PBP2"/>
    <property type="match status" value="1"/>
</dbReference>
<dbReference type="Proteomes" id="UP001501138">
    <property type="component" value="Unassembled WGS sequence"/>
</dbReference>
<dbReference type="PANTHER" id="PTHR43386:SF1">
    <property type="entry name" value="D,D-DIPEPTIDE TRANSPORT SYSTEM PERMEASE PROTEIN DDPC-RELATED"/>
    <property type="match status" value="1"/>
</dbReference>
<name>A0ABP4VEW4_9MICO</name>
<feature type="transmembrane region" description="Helical" evidence="7">
    <location>
        <begin position="38"/>
        <end position="57"/>
    </location>
</feature>
<dbReference type="RefSeq" id="WP_344248233.1">
    <property type="nucleotide sequence ID" value="NZ_BAAAPM010000003.1"/>
</dbReference>
<feature type="transmembrane region" description="Helical" evidence="7">
    <location>
        <begin position="130"/>
        <end position="153"/>
    </location>
</feature>
<comment type="caution">
    <text evidence="9">The sequence shown here is derived from an EMBL/GenBank/DDBJ whole genome shotgun (WGS) entry which is preliminary data.</text>
</comment>
<protein>
    <recommendedName>
        <fullName evidence="8">ABC transmembrane type-1 domain-containing protein</fullName>
    </recommendedName>
</protein>
<evidence type="ECO:0000259" key="8">
    <source>
        <dbReference type="PROSITE" id="PS50928"/>
    </source>
</evidence>
<dbReference type="PROSITE" id="PS50928">
    <property type="entry name" value="ABC_TM1"/>
    <property type="match status" value="1"/>
</dbReference>
<dbReference type="InterPro" id="IPR050366">
    <property type="entry name" value="BP-dependent_transpt_permease"/>
</dbReference>
<dbReference type="InterPro" id="IPR035906">
    <property type="entry name" value="MetI-like_sf"/>
</dbReference>
<reference evidence="10" key="1">
    <citation type="journal article" date="2019" name="Int. J. Syst. Evol. Microbiol.">
        <title>The Global Catalogue of Microorganisms (GCM) 10K type strain sequencing project: providing services to taxonomists for standard genome sequencing and annotation.</title>
        <authorList>
            <consortium name="The Broad Institute Genomics Platform"/>
            <consortium name="The Broad Institute Genome Sequencing Center for Infectious Disease"/>
            <person name="Wu L."/>
            <person name="Ma J."/>
        </authorList>
    </citation>
    <scope>NUCLEOTIDE SEQUENCE [LARGE SCALE GENOMIC DNA]</scope>
    <source>
        <strain evidence="10">JCM 15589</strain>
    </source>
</reference>
<feature type="transmembrane region" description="Helical" evidence="7">
    <location>
        <begin position="261"/>
        <end position="291"/>
    </location>
</feature>
<keyword evidence="10" id="KW-1185">Reference proteome</keyword>
<comment type="subcellular location">
    <subcellularLocation>
        <location evidence="1 7">Cell membrane</location>
        <topology evidence="1 7">Multi-pass membrane protein</topology>
    </subcellularLocation>
</comment>
<evidence type="ECO:0000313" key="10">
    <source>
        <dbReference type="Proteomes" id="UP001501138"/>
    </source>
</evidence>
<keyword evidence="2 7" id="KW-0813">Transport</keyword>
<evidence type="ECO:0000256" key="1">
    <source>
        <dbReference type="ARBA" id="ARBA00004651"/>
    </source>
</evidence>
<evidence type="ECO:0000256" key="4">
    <source>
        <dbReference type="ARBA" id="ARBA00022692"/>
    </source>
</evidence>
<evidence type="ECO:0000256" key="7">
    <source>
        <dbReference type="RuleBase" id="RU363032"/>
    </source>
</evidence>
<feature type="transmembrane region" description="Helical" evidence="7">
    <location>
        <begin position="159"/>
        <end position="176"/>
    </location>
</feature>
<keyword evidence="6 7" id="KW-0472">Membrane</keyword>
<dbReference type="PANTHER" id="PTHR43386">
    <property type="entry name" value="OLIGOPEPTIDE TRANSPORT SYSTEM PERMEASE PROTEIN APPC"/>
    <property type="match status" value="1"/>
</dbReference>
<sequence>MTAATLDPTTRPVTVTRARALRAPQWFVILWRNKKARFGMILLAAFVLMAALAPWLAPYDPRYSGFETGLPPSAEHWFGTTGRGYDVASQAIWGARTSLLVGLVAGTVSTAIALAIGMTAGYLGGLTDEVLSFLTNLVLVVPTLPLMVVLAAYMPGGGGVWMVVLVIGITGWAGAARNKRAQILTLRNREYIQGARQAGDGIFHIIFREIAPNMTSLIVVGFIAAVGGAIGAEAGLAFIGIGDPDTISWGTMLYWANSDGALLTGGFARLVVPGLLLALLTTALTFINFGVDALSNPHLREQ</sequence>
<evidence type="ECO:0000256" key="5">
    <source>
        <dbReference type="ARBA" id="ARBA00022989"/>
    </source>
</evidence>
<dbReference type="EMBL" id="BAAAPM010000003">
    <property type="protein sequence ID" value="GAA1724633.1"/>
    <property type="molecule type" value="Genomic_DNA"/>
</dbReference>
<dbReference type="Gene3D" id="1.10.3720.10">
    <property type="entry name" value="MetI-like"/>
    <property type="match status" value="1"/>
</dbReference>
<keyword evidence="3" id="KW-1003">Cell membrane</keyword>
<evidence type="ECO:0000256" key="2">
    <source>
        <dbReference type="ARBA" id="ARBA00022448"/>
    </source>
</evidence>
<feature type="transmembrane region" description="Helical" evidence="7">
    <location>
        <begin position="99"/>
        <end position="123"/>
    </location>
</feature>
<evidence type="ECO:0000256" key="6">
    <source>
        <dbReference type="ARBA" id="ARBA00023136"/>
    </source>
</evidence>
<proteinExistence type="inferred from homology"/>
<feature type="domain" description="ABC transmembrane type-1" evidence="8">
    <location>
        <begin position="95"/>
        <end position="288"/>
    </location>
</feature>
<accession>A0ABP4VEW4</accession>
<dbReference type="Pfam" id="PF12911">
    <property type="entry name" value="OppC_N"/>
    <property type="match status" value="1"/>
</dbReference>
<keyword evidence="5 7" id="KW-1133">Transmembrane helix</keyword>
<evidence type="ECO:0000256" key="3">
    <source>
        <dbReference type="ARBA" id="ARBA00022475"/>
    </source>
</evidence>
<gene>
    <name evidence="9" type="ORF">GCM10009809_20530</name>
</gene>
<dbReference type="InterPro" id="IPR025966">
    <property type="entry name" value="OppC_N"/>
</dbReference>
<organism evidence="9 10">
    <name type="scientific">Isoptericola hypogeus</name>
    <dbReference type="NCBI Taxonomy" id="300179"/>
    <lineage>
        <taxon>Bacteria</taxon>
        <taxon>Bacillati</taxon>
        <taxon>Actinomycetota</taxon>
        <taxon>Actinomycetes</taxon>
        <taxon>Micrococcales</taxon>
        <taxon>Promicromonosporaceae</taxon>
        <taxon>Isoptericola</taxon>
    </lineage>
</organism>
<dbReference type="Pfam" id="PF00528">
    <property type="entry name" value="BPD_transp_1"/>
    <property type="match status" value="1"/>
</dbReference>
<comment type="similarity">
    <text evidence="7">Belongs to the binding-protein-dependent transport system permease family.</text>
</comment>